<keyword evidence="7" id="KW-0411">Iron-sulfur</keyword>
<dbReference type="GO" id="GO:0005829">
    <property type="term" value="C:cytosol"/>
    <property type="evidence" value="ECO:0007669"/>
    <property type="project" value="TreeGrafter"/>
</dbReference>
<evidence type="ECO:0000256" key="4">
    <source>
        <dbReference type="ARBA" id="ARBA00022691"/>
    </source>
</evidence>
<dbReference type="SFLD" id="SFLDG01123">
    <property type="entry name" value="methyltransferase_(Class_B)"/>
    <property type="match status" value="1"/>
</dbReference>
<keyword evidence="6" id="KW-0408">Iron</keyword>
<dbReference type="InterPro" id="IPR006638">
    <property type="entry name" value="Elp3/MiaA/NifB-like_rSAM"/>
</dbReference>
<reference evidence="10 11" key="1">
    <citation type="submission" date="2014-07" db="EMBL/GenBank/DDBJ databases">
        <title>Expanding our view of genomic diversity in Candidatus Accumulibacter clades.</title>
        <authorList>
            <person name="Skennerton C.T."/>
            <person name="Barr J.J."/>
            <person name="Slater F.R."/>
            <person name="Bond P.L."/>
            <person name="Tyson G.W."/>
        </authorList>
    </citation>
    <scope>NUCLEOTIDE SEQUENCE [LARGE SCALE GENOMIC DNA]</scope>
    <source>
        <strain evidence="11">SK-01</strain>
    </source>
</reference>
<dbReference type="GO" id="GO:0046872">
    <property type="term" value="F:metal ion binding"/>
    <property type="evidence" value="ECO:0007669"/>
    <property type="project" value="UniProtKB-KW"/>
</dbReference>
<evidence type="ECO:0000256" key="3">
    <source>
        <dbReference type="ARBA" id="ARBA00022679"/>
    </source>
</evidence>
<gene>
    <name evidence="10" type="ORF">CAPSK01_000336</name>
</gene>
<dbReference type="InterPro" id="IPR006158">
    <property type="entry name" value="Cobalamin-bd"/>
</dbReference>
<proteinExistence type="predicted"/>
<evidence type="ECO:0000256" key="1">
    <source>
        <dbReference type="ARBA" id="ARBA00001966"/>
    </source>
</evidence>
<organism evidence="10 11">
    <name type="scientific">Candidatus Accumulibacter vicinus</name>
    <dbReference type="NCBI Taxonomy" id="2954382"/>
    <lineage>
        <taxon>Bacteria</taxon>
        <taxon>Pseudomonadati</taxon>
        <taxon>Pseudomonadota</taxon>
        <taxon>Betaproteobacteria</taxon>
        <taxon>Candidatus Accumulibacter</taxon>
    </lineage>
</organism>
<evidence type="ECO:0000313" key="11">
    <source>
        <dbReference type="Proteomes" id="UP000019812"/>
    </source>
</evidence>
<evidence type="ECO:0000256" key="2">
    <source>
        <dbReference type="ARBA" id="ARBA00022603"/>
    </source>
</evidence>
<dbReference type="Gene3D" id="3.40.50.280">
    <property type="entry name" value="Cobalamin-binding domain"/>
    <property type="match status" value="1"/>
</dbReference>
<dbReference type="InterPro" id="IPR051198">
    <property type="entry name" value="BchE-like"/>
</dbReference>
<evidence type="ECO:0000256" key="6">
    <source>
        <dbReference type="ARBA" id="ARBA00023004"/>
    </source>
</evidence>
<dbReference type="STRING" id="1457154.CAPSK01_000336"/>
<evidence type="ECO:0000259" key="8">
    <source>
        <dbReference type="PROSITE" id="PS51332"/>
    </source>
</evidence>
<dbReference type="InterPro" id="IPR034466">
    <property type="entry name" value="Methyltransferase_Class_B"/>
</dbReference>
<dbReference type="GO" id="GO:0051539">
    <property type="term" value="F:4 iron, 4 sulfur cluster binding"/>
    <property type="evidence" value="ECO:0007669"/>
    <property type="project" value="UniProtKB-KW"/>
</dbReference>
<dbReference type="Gene3D" id="3.80.30.20">
    <property type="entry name" value="tm_1862 like domain"/>
    <property type="match status" value="1"/>
</dbReference>
<dbReference type="GO" id="GO:0003824">
    <property type="term" value="F:catalytic activity"/>
    <property type="evidence" value="ECO:0007669"/>
    <property type="project" value="InterPro"/>
</dbReference>
<sequence length="448" mass="50856">MRLTLIQPAIGHRAGESYIRSWQMEPLPIATLAGLTPKSVELAFFDDRMEAIDYDRPCDAVAMPVETYTARRAYQIASEYRRRGVPVVVGGFHPSALPDEAQRFADAVVVGEAEGIWVEVLDDLAHRTLRPRYAAERGNLAAIRVDRSLFADRRYLPIGLIETGRGCRFPCEFCSIQSFFGRSHRNRPIAGVIDELRALKGRKRLFFFVDDNFAGDLKAGKELLPELARLDIRWITQLSINAAHDEEFLSLLARSGCKGVLIGFESLDADNLRQMNKRFNLMKGGYRVALANLRRHGIAVYGTFVFGYDNDVESSFDTAVDMAISEGMYIAAFNHMTPFPGTPLYRRLQEEGRLRYDAWWLDPAYCYNEVPFRPQRLTPAAVTGGCLAARRRFYGWPSILKRGLDNRSDFFMLRNYLPINLMHRQDVSRRNGYPLGDETWSGRMAGSA</sequence>
<dbReference type="RefSeq" id="WP_034921338.1">
    <property type="nucleotide sequence ID" value="NZ_JDSS02000006.1"/>
</dbReference>
<dbReference type="SMART" id="SM00729">
    <property type="entry name" value="Elp3"/>
    <property type="match status" value="1"/>
</dbReference>
<evidence type="ECO:0000259" key="9">
    <source>
        <dbReference type="PROSITE" id="PS51918"/>
    </source>
</evidence>
<feature type="domain" description="Radical SAM core" evidence="9">
    <location>
        <begin position="153"/>
        <end position="380"/>
    </location>
</feature>
<dbReference type="InterPro" id="IPR023404">
    <property type="entry name" value="rSAM_horseshoe"/>
</dbReference>
<evidence type="ECO:0000313" key="10">
    <source>
        <dbReference type="EMBL" id="KFB69940.1"/>
    </source>
</evidence>
<comment type="caution">
    <text evidence="10">The sequence shown here is derived from an EMBL/GenBank/DDBJ whole genome shotgun (WGS) entry which is preliminary data.</text>
</comment>
<dbReference type="SFLD" id="SFLDS00029">
    <property type="entry name" value="Radical_SAM"/>
    <property type="match status" value="1"/>
</dbReference>
<dbReference type="PANTHER" id="PTHR43409:SF7">
    <property type="entry name" value="BLL1977 PROTEIN"/>
    <property type="match status" value="1"/>
</dbReference>
<evidence type="ECO:0000256" key="7">
    <source>
        <dbReference type="ARBA" id="ARBA00023014"/>
    </source>
</evidence>
<keyword evidence="2" id="KW-0489">Methyltransferase</keyword>
<feature type="domain" description="B12-binding" evidence="8">
    <location>
        <begin position="46"/>
        <end position="131"/>
    </location>
</feature>
<dbReference type="PANTHER" id="PTHR43409">
    <property type="entry name" value="ANAEROBIC MAGNESIUM-PROTOPORPHYRIN IX MONOMETHYL ESTER CYCLASE-RELATED"/>
    <property type="match status" value="1"/>
</dbReference>
<dbReference type="Proteomes" id="UP000019812">
    <property type="component" value="Unassembled WGS sequence"/>
</dbReference>
<protein>
    <submittedName>
        <fullName evidence="10">Hopanoid biosynthesis associated radical SAM protein HpnJ</fullName>
    </submittedName>
</protein>
<keyword evidence="4" id="KW-0949">S-adenosyl-L-methionine</keyword>
<keyword evidence="5" id="KW-0479">Metal-binding</keyword>
<evidence type="ECO:0000256" key="5">
    <source>
        <dbReference type="ARBA" id="ARBA00022723"/>
    </source>
</evidence>
<name>A0A084Y5E6_9PROT</name>
<dbReference type="AlphaFoldDB" id="A0A084Y5E6"/>
<dbReference type="SFLD" id="SFLDG01082">
    <property type="entry name" value="B12-binding_domain_containing"/>
    <property type="match status" value="1"/>
</dbReference>
<dbReference type="Pfam" id="PF04055">
    <property type="entry name" value="Radical_SAM"/>
    <property type="match status" value="1"/>
</dbReference>
<comment type="cofactor">
    <cofactor evidence="1">
        <name>[4Fe-4S] cluster</name>
        <dbReference type="ChEBI" id="CHEBI:49883"/>
    </cofactor>
</comment>
<dbReference type="PROSITE" id="PS51918">
    <property type="entry name" value="RADICAL_SAM"/>
    <property type="match status" value="1"/>
</dbReference>
<dbReference type="CDD" id="cd01335">
    <property type="entry name" value="Radical_SAM"/>
    <property type="match status" value="1"/>
</dbReference>
<dbReference type="SUPFAM" id="SSF102114">
    <property type="entry name" value="Radical SAM enzymes"/>
    <property type="match status" value="1"/>
</dbReference>
<dbReference type="EMBL" id="JDSS02000006">
    <property type="protein sequence ID" value="KFB69940.1"/>
    <property type="molecule type" value="Genomic_DNA"/>
</dbReference>
<dbReference type="PROSITE" id="PS51332">
    <property type="entry name" value="B12_BINDING"/>
    <property type="match status" value="1"/>
</dbReference>
<dbReference type="InterPro" id="IPR007197">
    <property type="entry name" value="rSAM"/>
</dbReference>
<accession>A0A084Y5E6</accession>
<keyword evidence="3" id="KW-0808">Transferase</keyword>
<dbReference type="GO" id="GO:0031419">
    <property type="term" value="F:cobalamin binding"/>
    <property type="evidence" value="ECO:0007669"/>
    <property type="project" value="InterPro"/>
</dbReference>
<dbReference type="InterPro" id="IPR058240">
    <property type="entry name" value="rSAM_sf"/>
</dbReference>